<comment type="caution">
    <text evidence="1">The sequence shown here is derived from an EMBL/GenBank/DDBJ whole genome shotgun (WGS) entry which is preliminary data.</text>
</comment>
<dbReference type="AlphaFoldDB" id="A0A9P4MJK0"/>
<proteinExistence type="predicted"/>
<sequence length="150" mass="15940">MTACGALAGFSLTQGPCFSLGDLQSVCLSWSHPCYNRLRAGPCAFFMALRAKKQGFADECTGTRLRLALLEWSDHSQAPRNAGRCALTPETSWSHGSLLNPVRQSTVPITLSATHVHVSTPPEGIIADPRPAVSAVCAEVSQGPVMCAMQ</sequence>
<dbReference type="EMBL" id="ML996083">
    <property type="protein sequence ID" value="KAF2155397.1"/>
    <property type="molecule type" value="Genomic_DNA"/>
</dbReference>
<accession>A0A9P4MJK0</accession>
<protein>
    <submittedName>
        <fullName evidence="1">Uncharacterized protein</fullName>
    </submittedName>
</protein>
<keyword evidence="2" id="KW-1185">Reference proteome</keyword>
<reference evidence="1" key="1">
    <citation type="journal article" date="2020" name="Stud. Mycol.">
        <title>101 Dothideomycetes genomes: a test case for predicting lifestyles and emergence of pathogens.</title>
        <authorList>
            <person name="Haridas S."/>
            <person name="Albert R."/>
            <person name="Binder M."/>
            <person name="Bloem J."/>
            <person name="Labutti K."/>
            <person name="Salamov A."/>
            <person name="Andreopoulos B."/>
            <person name="Baker S."/>
            <person name="Barry K."/>
            <person name="Bills G."/>
            <person name="Bluhm B."/>
            <person name="Cannon C."/>
            <person name="Castanera R."/>
            <person name="Culley D."/>
            <person name="Daum C."/>
            <person name="Ezra D."/>
            <person name="Gonzalez J."/>
            <person name="Henrissat B."/>
            <person name="Kuo A."/>
            <person name="Liang C."/>
            <person name="Lipzen A."/>
            <person name="Lutzoni F."/>
            <person name="Magnuson J."/>
            <person name="Mondo S."/>
            <person name="Nolan M."/>
            <person name="Ohm R."/>
            <person name="Pangilinan J."/>
            <person name="Park H.-J."/>
            <person name="Ramirez L."/>
            <person name="Alfaro M."/>
            <person name="Sun H."/>
            <person name="Tritt A."/>
            <person name="Yoshinaga Y."/>
            <person name="Zwiers L.-H."/>
            <person name="Turgeon B."/>
            <person name="Goodwin S."/>
            <person name="Spatafora J."/>
            <person name="Crous P."/>
            <person name="Grigoriev I."/>
        </authorList>
    </citation>
    <scope>NUCLEOTIDE SEQUENCE</scope>
    <source>
        <strain evidence="1">CBS 260.36</strain>
    </source>
</reference>
<evidence type="ECO:0000313" key="1">
    <source>
        <dbReference type="EMBL" id="KAF2155397.1"/>
    </source>
</evidence>
<organism evidence="1 2">
    <name type="scientific">Myriangium duriaei CBS 260.36</name>
    <dbReference type="NCBI Taxonomy" id="1168546"/>
    <lineage>
        <taxon>Eukaryota</taxon>
        <taxon>Fungi</taxon>
        <taxon>Dikarya</taxon>
        <taxon>Ascomycota</taxon>
        <taxon>Pezizomycotina</taxon>
        <taxon>Dothideomycetes</taxon>
        <taxon>Dothideomycetidae</taxon>
        <taxon>Myriangiales</taxon>
        <taxon>Myriangiaceae</taxon>
        <taxon>Myriangium</taxon>
    </lineage>
</organism>
<gene>
    <name evidence="1" type="ORF">K461DRAFT_112855</name>
</gene>
<name>A0A9P4MJK0_9PEZI</name>
<evidence type="ECO:0000313" key="2">
    <source>
        <dbReference type="Proteomes" id="UP000799439"/>
    </source>
</evidence>
<dbReference type="Proteomes" id="UP000799439">
    <property type="component" value="Unassembled WGS sequence"/>
</dbReference>